<dbReference type="AlphaFoldDB" id="A0A251ZXZ6"/>
<sequence>MDNFLSEKSLSSKIKKDLARNDTGAPMTHEHDDLFLFWGEGRQPFESFSRRLRETLDLDQDS</sequence>
<proteinExistence type="predicted"/>
<evidence type="ECO:0000313" key="1">
    <source>
        <dbReference type="EMBL" id="OUI79523.1"/>
    </source>
</evidence>
<organism evidence="1 2">
    <name type="scientific">Acetobacter tropicalis</name>
    <dbReference type="NCBI Taxonomy" id="104102"/>
    <lineage>
        <taxon>Bacteria</taxon>
        <taxon>Pseudomonadati</taxon>
        <taxon>Pseudomonadota</taxon>
        <taxon>Alphaproteobacteria</taxon>
        <taxon>Acetobacterales</taxon>
        <taxon>Acetobacteraceae</taxon>
        <taxon>Acetobacter</taxon>
    </lineage>
</organism>
<dbReference type="EMBL" id="JOMM01000144">
    <property type="protein sequence ID" value="OUI79523.1"/>
    <property type="molecule type" value="Genomic_DNA"/>
</dbReference>
<evidence type="ECO:0000313" key="2">
    <source>
        <dbReference type="Proteomes" id="UP000194565"/>
    </source>
</evidence>
<protein>
    <submittedName>
        <fullName evidence="1">Uncharacterized protein</fullName>
    </submittedName>
</protein>
<name>A0A251ZXZ6_9PROT</name>
<dbReference type="Proteomes" id="UP000194565">
    <property type="component" value="Unassembled WGS sequence"/>
</dbReference>
<comment type="caution">
    <text evidence="1">The sequence shown here is derived from an EMBL/GenBank/DDBJ whole genome shotgun (WGS) entry which is preliminary data.</text>
</comment>
<gene>
    <name evidence="1" type="ORF">HC62_03100</name>
</gene>
<accession>A0A251ZXZ6</accession>
<reference evidence="1 2" key="1">
    <citation type="submission" date="2014-06" db="EMBL/GenBank/DDBJ databases">
        <authorList>
            <person name="Ju J."/>
            <person name="Zhang J."/>
        </authorList>
    </citation>
    <scope>NUCLEOTIDE SEQUENCE [LARGE SCALE GENOMIC DNA]</scope>
    <source>
        <strain evidence="1">DmW_042</strain>
    </source>
</reference>